<dbReference type="InterPro" id="IPR043502">
    <property type="entry name" value="DNA/RNA_pol_sf"/>
</dbReference>
<dbReference type="EMBL" id="QJKJ01005615">
    <property type="protein sequence ID" value="RDX89642.1"/>
    <property type="molecule type" value="Genomic_DNA"/>
</dbReference>
<evidence type="ECO:0000313" key="1">
    <source>
        <dbReference type="EMBL" id="RDX89642.1"/>
    </source>
</evidence>
<accession>A0A371GGE8</accession>
<gene>
    <name evidence="1" type="ORF">CR513_28606</name>
</gene>
<evidence type="ECO:0000313" key="2">
    <source>
        <dbReference type="Proteomes" id="UP000257109"/>
    </source>
</evidence>
<protein>
    <recommendedName>
        <fullName evidence="3">Reverse transcriptase/retrotransposon-derived protein RNase H-like domain-containing protein</fullName>
    </recommendedName>
</protein>
<sequence>MATKIPTQVNPAKCTFGVSTGKLLGFIVNERGIELDPDKVKAIQNMPAPKTETEYLESPLALVPTVPDKPLILYLTVLKESMGGILRQRDDVGKEQAIYY</sequence>
<proteinExistence type="predicted"/>
<dbReference type="OrthoDB" id="1406072at2759"/>
<dbReference type="Proteomes" id="UP000257109">
    <property type="component" value="Unassembled WGS sequence"/>
</dbReference>
<name>A0A371GGE8_MUCPR</name>
<feature type="non-terminal residue" evidence="1">
    <location>
        <position position="1"/>
    </location>
</feature>
<organism evidence="1 2">
    <name type="scientific">Mucuna pruriens</name>
    <name type="common">Velvet bean</name>
    <name type="synonym">Dolichos pruriens</name>
    <dbReference type="NCBI Taxonomy" id="157652"/>
    <lineage>
        <taxon>Eukaryota</taxon>
        <taxon>Viridiplantae</taxon>
        <taxon>Streptophyta</taxon>
        <taxon>Embryophyta</taxon>
        <taxon>Tracheophyta</taxon>
        <taxon>Spermatophyta</taxon>
        <taxon>Magnoliopsida</taxon>
        <taxon>eudicotyledons</taxon>
        <taxon>Gunneridae</taxon>
        <taxon>Pentapetalae</taxon>
        <taxon>rosids</taxon>
        <taxon>fabids</taxon>
        <taxon>Fabales</taxon>
        <taxon>Fabaceae</taxon>
        <taxon>Papilionoideae</taxon>
        <taxon>50 kb inversion clade</taxon>
        <taxon>NPAAA clade</taxon>
        <taxon>indigoferoid/millettioid clade</taxon>
        <taxon>Phaseoleae</taxon>
        <taxon>Mucuna</taxon>
    </lineage>
</organism>
<reference evidence="1" key="1">
    <citation type="submission" date="2018-05" db="EMBL/GenBank/DDBJ databases">
        <title>Draft genome of Mucuna pruriens seed.</title>
        <authorList>
            <person name="Nnadi N.E."/>
            <person name="Vos R."/>
            <person name="Hasami M.H."/>
            <person name="Devisetty U.K."/>
            <person name="Aguiy J.C."/>
        </authorList>
    </citation>
    <scope>NUCLEOTIDE SEQUENCE [LARGE SCALE GENOMIC DNA]</scope>
    <source>
        <strain evidence="1">JCA_2017</strain>
    </source>
</reference>
<dbReference type="SUPFAM" id="SSF56672">
    <property type="entry name" value="DNA/RNA polymerases"/>
    <property type="match status" value="1"/>
</dbReference>
<dbReference type="AlphaFoldDB" id="A0A371GGE8"/>
<keyword evidence="2" id="KW-1185">Reference proteome</keyword>
<comment type="caution">
    <text evidence="1">The sequence shown here is derived from an EMBL/GenBank/DDBJ whole genome shotgun (WGS) entry which is preliminary data.</text>
</comment>
<evidence type="ECO:0008006" key="3">
    <source>
        <dbReference type="Google" id="ProtNLM"/>
    </source>
</evidence>